<evidence type="ECO:0000313" key="3">
    <source>
        <dbReference type="Proteomes" id="UP000298616"/>
    </source>
</evidence>
<dbReference type="Proteomes" id="UP000298616">
    <property type="component" value="Chromosome"/>
</dbReference>
<evidence type="ECO:0000259" key="1">
    <source>
        <dbReference type="Pfam" id="PF12969"/>
    </source>
</evidence>
<proteinExistence type="predicted"/>
<dbReference type="InterPro" id="IPR024618">
    <property type="entry name" value="DUF3857"/>
</dbReference>
<accession>A0A4D7K1Q4</accession>
<dbReference type="Pfam" id="PF12969">
    <property type="entry name" value="DUF3857"/>
    <property type="match status" value="1"/>
</dbReference>
<dbReference type="OrthoDB" id="98874at2"/>
<reference evidence="2 3" key="1">
    <citation type="submission" date="2018-04" db="EMBL/GenBank/DDBJ databases">
        <title>Complete genome uncultured novel isolate.</title>
        <authorList>
            <person name="Merlino G."/>
        </authorList>
    </citation>
    <scope>NUCLEOTIDE SEQUENCE [LARGE SCALE GENOMIC DNA]</scope>
    <source>
        <strain evidence="3">R1DC9</strain>
    </source>
</reference>
<sequence length="279" mass="32537">MKYLSIIFLTVFTLTIGISQDKPNRKVSLNILKQKKDSLFPESDAVILFDIGSSKFIDTDDGYNIQFTRTKRVKVYTKAGAENAEFSINYYVDGYDKTERVRKIEVKSYNLENGNIIITSLDKKSIFDEKINERWRSKTFAIPNVKAGTVYEIKYVLESPFHFNLPDWTFQSFFPTRYSEYTVAMIPFYEYIFDTQQISKFDVKEKKVDDVERTFGNVVEHYGVTTGSGSKFKDVIFKFGLKNVPAFNPDKYISSPSDYIKKLISSYRNFMIHMVELKK</sequence>
<dbReference type="EMBL" id="CP028923">
    <property type="protein sequence ID" value="QCK16885.1"/>
    <property type="molecule type" value="Genomic_DNA"/>
</dbReference>
<keyword evidence="3" id="KW-1185">Reference proteome</keyword>
<dbReference type="KEGG" id="fpf:DCC35_20185"/>
<dbReference type="AlphaFoldDB" id="A0A4D7K1Q4"/>
<protein>
    <recommendedName>
        <fullName evidence="1">DUF3857 domain-containing protein</fullName>
    </recommendedName>
</protein>
<organism evidence="2 3">
    <name type="scientific">Mangrovivirga cuniculi</name>
    <dbReference type="NCBI Taxonomy" id="2715131"/>
    <lineage>
        <taxon>Bacteria</taxon>
        <taxon>Pseudomonadati</taxon>
        <taxon>Bacteroidota</taxon>
        <taxon>Cytophagia</taxon>
        <taxon>Cytophagales</taxon>
        <taxon>Mangrovivirgaceae</taxon>
        <taxon>Mangrovivirga</taxon>
    </lineage>
</organism>
<gene>
    <name evidence="2" type="ORF">DCC35_20185</name>
</gene>
<evidence type="ECO:0000313" key="2">
    <source>
        <dbReference type="EMBL" id="QCK16885.1"/>
    </source>
</evidence>
<dbReference type="Gene3D" id="2.60.40.3140">
    <property type="match status" value="1"/>
</dbReference>
<dbReference type="RefSeq" id="WP_137092479.1">
    <property type="nucleotide sequence ID" value="NZ_CP028923.1"/>
</dbReference>
<name>A0A4D7K1Q4_9BACT</name>
<feature type="domain" description="DUF3857" evidence="1">
    <location>
        <begin position="66"/>
        <end position="187"/>
    </location>
</feature>